<gene>
    <name evidence="3" type="ORF">F9K24_02055</name>
</gene>
<sequence>MGSRLLLLSGTSCMRKRHSYLQLFLNLLRRQPGIPIGAANRSQEPYKMKLNRDWITPLTIGSFILVAITGVLMFFHFDTGWNKQAHEWLSWIFLGAIALHIIANVKPFKKAFSTVKGLSLIGVFTLILAASFLPIRAGGGEPPFVAPIRALGNAPLSTVAEIAHVNREELRHRLQEAGVTMTSDRQSLKDLIGDDVKKQIRVLNAVFTHNR</sequence>
<organism evidence="3 4">
    <name type="scientific">Leptonema illini</name>
    <dbReference type="NCBI Taxonomy" id="183"/>
    <lineage>
        <taxon>Bacteria</taxon>
        <taxon>Pseudomonadati</taxon>
        <taxon>Spirochaetota</taxon>
        <taxon>Spirochaetia</taxon>
        <taxon>Leptospirales</taxon>
        <taxon>Leptospiraceae</taxon>
        <taxon>Leptonema</taxon>
    </lineage>
</organism>
<evidence type="ECO:0000256" key="1">
    <source>
        <dbReference type="SAM" id="Phobius"/>
    </source>
</evidence>
<dbReference type="Pfam" id="PF14358">
    <property type="entry name" value="DUF4405"/>
    <property type="match status" value="1"/>
</dbReference>
<feature type="transmembrane region" description="Helical" evidence="1">
    <location>
        <begin position="117"/>
        <end position="135"/>
    </location>
</feature>
<proteinExistence type="predicted"/>
<dbReference type="Proteomes" id="UP000460298">
    <property type="component" value="Unassembled WGS sequence"/>
</dbReference>
<protein>
    <submittedName>
        <fullName evidence="3">DUF4405 domain-containing protein</fullName>
    </submittedName>
</protein>
<keyword evidence="1" id="KW-0812">Transmembrane</keyword>
<keyword evidence="1" id="KW-0472">Membrane</keyword>
<feature type="transmembrane region" description="Helical" evidence="1">
    <location>
        <begin position="54"/>
        <end position="76"/>
    </location>
</feature>
<evidence type="ECO:0000313" key="4">
    <source>
        <dbReference type="Proteomes" id="UP000460298"/>
    </source>
</evidence>
<name>A0A833H551_9LEPT</name>
<accession>A0A833H551</accession>
<evidence type="ECO:0000313" key="3">
    <source>
        <dbReference type="EMBL" id="KAB2935536.1"/>
    </source>
</evidence>
<reference evidence="3 4" key="1">
    <citation type="submission" date="2019-10" db="EMBL/GenBank/DDBJ databases">
        <title>Extracellular Electron Transfer in a Candidatus Methanoperedens spp. Enrichment Culture.</title>
        <authorList>
            <person name="Berger S."/>
            <person name="Rangel Shaw D."/>
            <person name="Berben T."/>
            <person name="In 'T Zandt M."/>
            <person name="Frank J."/>
            <person name="Reimann J."/>
            <person name="Jetten M.S.M."/>
            <person name="Welte C.U."/>
        </authorList>
    </citation>
    <scope>NUCLEOTIDE SEQUENCE [LARGE SCALE GENOMIC DNA]</scope>
    <source>
        <strain evidence="3">SB12</strain>
    </source>
</reference>
<dbReference type="EMBL" id="WBUI01000001">
    <property type="protein sequence ID" value="KAB2935536.1"/>
    <property type="molecule type" value="Genomic_DNA"/>
</dbReference>
<dbReference type="InterPro" id="IPR025517">
    <property type="entry name" value="DUF4405"/>
</dbReference>
<comment type="caution">
    <text evidence="3">The sequence shown here is derived from an EMBL/GenBank/DDBJ whole genome shotgun (WGS) entry which is preliminary data.</text>
</comment>
<feature type="transmembrane region" description="Helical" evidence="1">
    <location>
        <begin position="88"/>
        <end position="105"/>
    </location>
</feature>
<feature type="domain" description="Flavinylation-associated cytochrome" evidence="2">
    <location>
        <begin position="54"/>
        <end position="104"/>
    </location>
</feature>
<evidence type="ECO:0000259" key="2">
    <source>
        <dbReference type="Pfam" id="PF14358"/>
    </source>
</evidence>
<dbReference type="AlphaFoldDB" id="A0A833H551"/>
<keyword evidence="1" id="KW-1133">Transmembrane helix</keyword>